<dbReference type="Proteomes" id="UP001159427">
    <property type="component" value="Unassembled WGS sequence"/>
</dbReference>
<organism evidence="5 6">
    <name type="scientific">Porites evermanni</name>
    <dbReference type="NCBI Taxonomy" id="104178"/>
    <lineage>
        <taxon>Eukaryota</taxon>
        <taxon>Metazoa</taxon>
        <taxon>Cnidaria</taxon>
        <taxon>Anthozoa</taxon>
        <taxon>Hexacorallia</taxon>
        <taxon>Scleractinia</taxon>
        <taxon>Fungiina</taxon>
        <taxon>Poritidae</taxon>
        <taxon>Porites</taxon>
    </lineage>
</organism>
<feature type="compositionally biased region" description="Low complexity" evidence="1">
    <location>
        <begin position="721"/>
        <end position="736"/>
    </location>
</feature>
<evidence type="ECO:0000313" key="6">
    <source>
        <dbReference type="Proteomes" id="UP001159427"/>
    </source>
</evidence>
<feature type="region of interest" description="Disordered" evidence="1">
    <location>
        <begin position="582"/>
        <end position="613"/>
    </location>
</feature>
<dbReference type="Pfam" id="PF25248">
    <property type="entry name" value="Ig_CFAP65_8th"/>
    <property type="match status" value="1"/>
</dbReference>
<evidence type="ECO:0000259" key="2">
    <source>
        <dbReference type="Pfam" id="PF24291"/>
    </source>
</evidence>
<dbReference type="InterPro" id="IPR013783">
    <property type="entry name" value="Ig-like_fold"/>
</dbReference>
<evidence type="ECO:0000259" key="4">
    <source>
        <dbReference type="Pfam" id="PF25248"/>
    </source>
</evidence>
<evidence type="ECO:0000256" key="1">
    <source>
        <dbReference type="SAM" id="MobiDB-lite"/>
    </source>
</evidence>
<name>A0ABN8T164_9CNID</name>
<evidence type="ECO:0000259" key="3">
    <source>
        <dbReference type="Pfam" id="PF24816"/>
    </source>
</evidence>
<gene>
    <name evidence="5" type="ORF">PEVE_00034178</name>
</gene>
<keyword evidence="6" id="KW-1185">Reference proteome</keyword>
<accession>A0ABN8T164</accession>
<reference evidence="5 6" key="1">
    <citation type="submission" date="2022-05" db="EMBL/GenBank/DDBJ databases">
        <authorList>
            <consortium name="Genoscope - CEA"/>
            <person name="William W."/>
        </authorList>
    </citation>
    <scope>NUCLEOTIDE SEQUENCE [LARGE SCALE GENOMIC DNA]</scope>
</reference>
<dbReference type="Pfam" id="PF24291">
    <property type="entry name" value="Ig_CFAP65"/>
    <property type="match status" value="1"/>
</dbReference>
<feature type="compositionally biased region" description="Basic and acidic residues" evidence="1">
    <location>
        <begin position="759"/>
        <end position="778"/>
    </location>
</feature>
<dbReference type="Pfam" id="PF24816">
    <property type="entry name" value="Ig_CFAP65__9th"/>
    <property type="match status" value="1"/>
</dbReference>
<evidence type="ECO:0008006" key="7">
    <source>
        <dbReference type="Google" id="ProtNLM"/>
    </source>
</evidence>
<dbReference type="Gene3D" id="2.60.40.10">
    <property type="entry name" value="Immunoglobulins"/>
    <property type="match status" value="3"/>
</dbReference>
<dbReference type="InterPro" id="IPR056305">
    <property type="entry name" value="Ig_CFAP65_10th"/>
</dbReference>
<protein>
    <recommendedName>
        <fullName evidence="7">Coiled-coil domain-containing protein 108</fullName>
    </recommendedName>
</protein>
<feature type="domain" description="CFAP65 eight Ig-like" evidence="4">
    <location>
        <begin position="2"/>
        <end position="75"/>
    </location>
</feature>
<dbReference type="PANTHER" id="PTHR46127:SF1">
    <property type="entry name" value="CILIA- AND FLAGELLA-ASSOCIATED PROTEIN 65"/>
    <property type="match status" value="1"/>
</dbReference>
<feature type="domain" description="CFAP65-like ninth Ig-like" evidence="3">
    <location>
        <begin position="101"/>
        <end position="282"/>
    </location>
</feature>
<dbReference type="PANTHER" id="PTHR46127">
    <property type="entry name" value="CILIA- AND FLAGELLA-ASSOCIATED PROTEIN 65"/>
    <property type="match status" value="1"/>
</dbReference>
<evidence type="ECO:0000313" key="5">
    <source>
        <dbReference type="EMBL" id="CAH3197012.1"/>
    </source>
</evidence>
<dbReference type="EMBL" id="CALNXI010005134">
    <property type="protein sequence ID" value="CAH3197012.1"/>
    <property type="molecule type" value="Genomic_DNA"/>
</dbReference>
<sequence length="860" mass="96542">TIHNNSDCSLHYNLFIDQEVTGPYDDDQTARDILALEISSQSGVIPARTSQKITATAYPSRRIAYQFKLSYELLSMFDDGKPFITCSKRQLTELQCQGVYPTLSVTDARCLGSGKGYSKVHIWSLFSLESLNECLESDPSPSELLYAAVTRHSTRRRVPVNTRAIMDFNFGAAPLGVDPCVVHLNLKNTGSVPSEWAFLFPSDLQLELEYWAETGEYDEDELHEMQVMDNKLFSIEPRGGKLLPGESHTVTLTYSHTVIGTNRLPVLFKVMRGREILVNFVGVTVDPESYYVHFPTTRHLFEPVPVGGTSPPVQVYELYNGGSRAVNYELDMEPLAQVQAQNYGCRIFECLNPSGEIPPGCFALIYWQFAPLEARTYMVDIPVRIVGGETVLVTFTGVGYDQRIMGDTLPVRDMGCTKVPDKQVVQVPKQLSYLSVECISFGDVPLYAVSHRIFFLTNSSKDHIISFRWLLEGSALEQVVMIEPDQGFLKPQQTVLLKISFFSCGPPSHYDMDIVCEIVDETEMAEYNHKLICWTNMKEEKQYTFTITENDLKRPSSGPQLKSIKQPNRSISYSEGDLRKYQALPPIGSPRETTRKKRGTATRQETPPPPVPPETFLLHLGVTARTHSIGEFNRKFSSSVDNFVIDQRYVLAQGSVGNQEREELSALVTCSRPEMGIIQNVLSIILRGLLDDDNFHQRMAEISQEPVPYFRQLCETQYTTSSRPSSASSQSSNQSRSGEEVSGEVEAIPSTSQQPVGEHAQDDTMTEERAVSRTHEIIQRTSQSSLSIPDRLIETGGDPEMNTAQRQGVRRLPEFESLVETMLENTLLNLLTEANRGEVNLTSRTRVIALPPNRTSKTTR</sequence>
<feature type="region of interest" description="Disordered" evidence="1">
    <location>
        <begin position="718"/>
        <end position="802"/>
    </location>
</feature>
<proteinExistence type="predicted"/>
<dbReference type="InterPro" id="IPR052614">
    <property type="entry name" value="CFAP65"/>
</dbReference>
<dbReference type="InterPro" id="IPR056344">
    <property type="entry name" value="Ig_CFAP65-like_9th"/>
</dbReference>
<dbReference type="InterPro" id="IPR057467">
    <property type="entry name" value="Ig_CFAP65_8th"/>
</dbReference>
<feature type="domain" description="CFAP65 tenth Ig-like" evidence="2">
    <location>
        <begin position="285"/>
        <end position="404"/>
    </location>
</feature>
<feature type="non-terminal residue" evidence="5">
    <location>
        <position position="1"/>
    </location>
</feature>
<comment type="caution">
    <text evidence="5">The sequence shown here is derived from an EMBL/GenBank/DDBJ whole genome shotgun (WGS) entry which is preliminary data.</text>
</comment>